<gene>
    <name evidence="2" type="ORF">AOB60_12640</name>
</gene>
<accession>A0A2N8PKG1</accession>
<organism evidence="2 3">
    <name type="scientific">Streptomyces noursei</name>
    <name type="common">Streptomyces albulus</name>
    <dbReference type="NCBI Taxonomy" id="1971"/>
    <lineage>
        <taxon>Bacteria</taxon>
        <taxon>Bacillati</taxon>
        <taxon>Actinomycetota</taxon>
        <taxon>Actinomycetes</taxon>
        <taxon>Kitasatosporales</taxon>
        <taxon>Streptomycetaceae</taxon>
        <taxon>Streptomyces</taxon>
    </lineage>
</organism>
<reference evidence="3" key="1">
    <citation type="submission" date="2015-09" db="EMBL/GenBank/DDBJ databases">
        <authorList>
            <person name="Graham D.E."/>
            <person name="Mahan K.M."/>
            <person name="Klingeman D.M."/>
            <person name="Fida T."/>
            <person name="Giannone R.J."/>
            <person name="Hettich R.L."/>
            <person name="Parry R.J."/>
            <person name="Spain J.C."/>
        </authorList>
    </citation>
    <scope>NUCLEOTIDE SEQUENCE [LARGE SCALE GENOMIC DNA]</scope>
    <source>
        <strain evidence="3">JCM 4701</strain>
    </source>
</reference>
<dbReference type="Proteomes" id="UP000236047">
    <property type="component" value="Unassembled WGS sequence"/>
</dbReference>
<keyword evidence="1" id="KW-0732">Signal</keyword>
<feature type="signal peptide" evidence="1">
    <location>
        <begin position="1"/>
        <end position="23"/>
    </location>
</feature>
<dbReference type="EMBL" id="LJSN01000002">
    <property type="protein sequence ID" value="PNE41488.1"/>
    <property type="molecule type" value="Genomic_DNA"/>
</dbReference>
<keyword evidence="3" id="KW-1185">Reference proteome</keyword>
<evidence type="ECO:0000256" key="1">
    <source>
        <dbReference type="SAM" id="SignalP"/>
    </source>
</evidence>
<proteinExistence type="predicted"/>
<dbReference type="AlphaFoldDB" id="A0A2N8PKG1"/>
<evidence type="ECO:0000313" key="3">
    <source>
        <dbReference type="Proteomes" id="UP000236047"/>
    </source>
</evidence>
<evidence type="ECO:0008006" key="4">
    <source>
        <dbReference type="Google" id="ProtNLM"/>
    </source>
</evidence>
<evidence type="ECO:0000313" key="2">
    <source>
        <dbReference type="EMBL" id="PNE41488.1"/>
    </source>
</evidence>
<protein>
    <recommendedName>
        <fullName evidence="4">Sortase</fullName>
    </recommendedName>
</protein>
<feature type="chain" id="PRO_5038436201" description="Sortase" evidence="1">
    <location>
        <begin position="24"/>
        <end position="145"/>
    </location>
</feature>
<name>A0A2N8PKG1_STRNR</name>
<sequence length="145" mass="14464">MKPARPTAAVLLGLLAVTLAAPAARATAEPDPVVAGERVSINDGGWCGPIRQATAASELFGAVALRPGARGMAAEVRVGQEVAPGRYQVTIECGRGGARHVDSVTVTEGRADSVGAAQVIGGLALLAVAGGAAYRLRRRGSAALG</sequence>
<comment type="caution">
    <text evidence="2">The sequence shown here is derived from an EMBL/GenBank/DDBJ whole genome shotgun (WGS) entry which is preliminary data.</text>
</comment>
<dbReference type="RefSeq" id="WP_073445348.1">
    <property type="nucleotide sequence ID" value="NZ_LJSN01000002.1"/>
</dbReference>